<dbReference type="GO" id="GO:0004180">
    <property type="term" value="F:carboxypeptidase activity"/>
    <property type="evidence" value="ECO:0007669"/>
    <property type="project" value="UniProtKB-KW"/>
</dbReference>
<dbReference type="GO" id="GO:0009279">
    <property type="term" value="C:cell outer membrane"/>
    <property type="evidence" value="ECO:0007669"/>
    <property type="project" value="UniProtKB-SubCell"/>
</dbReference>
<name>A0A7H0GSE7_9BACT</name>
<evidence type="ECO:0000259" key="4">
    <source>
        <dbReference type="Pfam" id="PF07715"/>
    </source>
</evidence>
<dbReference type="Pfam" id="PF13715">
    <property type="entry name" value="CarbopepD_reg_2"/>
    <property type="match status" value="1"/>
</dbReference>
<dbReference type="AlphaFoldDB" id="A0A7H0GSE7"/>
<comment type="similarity">
    <text evidence="2">Belongs to the TonB-dependent receptor family.</text>
</comment>
<comment type="subcellular location">
    <subcellularLocation>
        <location evidence="2">Cell outer membrane</location>
        <topology evidence="2">Multi-pass membrane protein</topology>
    </subcellularLocation>
</comment>
<proteinExistence type="inferred from homology"/>
<dbReference type="InterPro" id="IPR037066">
    <property type="entry name" value="Plug_dom_sf"/>
</dbReference>
<dbReference type="InterPro" id="IPR023997">
    <property type="entry name" value="TonB-dep_OMP_SusC/RagA_CS"/>
</dbReference>
<dbReference type="SUPFAM" id="SSF56935">
    <property type="entry name" value="Porins"/>
    <property type="match status" value="1"/>
</dbReference>
<evidence type="ECO:0000313" key="5">
    <source>
        <dbReference type="EMBL" id="QNP51213.1"/>
    </source>
</evidence>
<keyword evidence="5" id="KW-0121">Carboxypeptidase</keyword>
<keyword evidence="2" id="KW-1134">Transmembrane beta strand</keyword>
<dbReference type="EMBL" id="CP060784">
    <property type="protein sequence ID" value="QNP51213.1"/>
    <property type="molecule type" value="Genomic_DNA"/>
</dbReference>
<dbReference type="InterPro" id="IPR012910">
    <property type="entry name" value="Plug_dom"/>
</dbReference>
<dbReference type="GO" id="GO:0044718">
    <property type="term" value="P:siderophore transmembrane transport"/>
    <property type="evidence" value="ECO:0007669"/>
    <property type="project" value="TreeGrafter"/>
</dbReference>
<keyword evidence="6" id="KW-1185">Reference proteome</keyword>
<dbReference type="Gene3D" id="2.170.130.10">
    <property type="entry name" value="TonB-dependent receptor, plug domain"/>
    <property type="match status" value="1"/>
</dbReference>
<dbReference type="InterPro" id="IPR008969">
    <property type="entry name" value="CarboxyPept-like_regulatory"/>
</dbReference>
<keyword evidence="1 3" id="KW-0732">Signal</keyword>
<keyword evidence="2" id="KW-0812">Transmembrane</keyword>
<keyword evidence="2" id="KW-0998">Cell outer membrane</keyword>
<dbReference type="KEGG" id="hqi:H9L05_14140"/>
<feature type="chain" id="PRO_5028905994" evidence="3">
    <location>
        <begin position="37"/>
        <end position="277"/>
    </location>
</feature>
<dbReference type="Pfam" id="PF07715">
    <property type="entry name" value="Plug"/>
    <property type="match status" value="1"/>
</dbReference>
<evidence type="ECO:0000313" key="6">
    <source>
        <dbReference type="Proteomes" id="UP000516093"/>
    </source>
</evidence>
<dbReference type="Proteomes" id="UP000516093">
    <property type="component" value="Chromosome"/>
</dbReference>
<dbReference type="InterPro" id="IPR039426">
    <property type="entry name" value="TonB-dep_rcpt-like"/>
</dbReference>
<evidence type="ECO:0000256" key="1">
    <source>
        <dbReference type="ARBA" id="ARBA00022729"/>
    </source>
</evidence>
<feature type="domain" description="TonB-dependent receptor plug" evidence="4">
    <location>
        <begin position="143"/>
        <end position="248"/>
    </location>
</feature>
<keyword evidence="2" id="KW-0813">Transport</keyword>
<keyword evidence="5" id="KW-0645">Protease</keyword>
<evidence type="ECO:0000256" key="2">
    <source>
        <dbReference type="PROSITE-ProRule" id="PRU01360"/>
    </source>
</evidence>
<keyword evidence="2" id="KW-0472">Membrane</keyword>
<dbReference type="PANTHER" id="PTHR30069">
    <property type="entry name" value="TONB-DEPENDENT OUTER MEMBRANE RECEPTOR"/>
    <property type="match status" value="1"/>
</dbReference>
<sequence length="277" mass="28177">MVSLLHFPGLPRCVKQLTALAGLGAVLCAGSAPAYATAESAAIAALAQTPADITVTGRVIDETGGGLPGVNVVVKGTSNGTSTDPEGRYTITAPDNGTLVFSFVGYNPQEVAIGGRTTIDINLAPNTQALGEVVVTGYGTQSKRDLTGAVARVEGTEIVNQPVQTATQALQGKIAGVQITNNGAPNSQPVVRIRGTGTLLAGANPLYVVDGVQTTDIRNLSNADIATIDVLKDASAAAIYGVRGANGVIIITTKQGKEGKPVLSYSATGALSRRLVW</sequence>
<dbReference type="SUPFAM" id="SSF49464">
    <property type="entry name" value="Carboxypeptidase regulatory domain-like"/>
    <property type="match status" value="1"/>
</dbReference>
<gene>
    <name evidence="5" type="ORF">H9L05_14140</name>
</gene>
<dbReference type="GO" id="GO:0015344">
    <property type="term" value="F:siderophore uptake transmembrane transporter activity"/>
    <property type="evidence" value="ECO:0007669"/>
    <property type="project" value="TreeGrafter"/>
</dbReference>
<dbReference type="NCBIfam" id="TIGR04057">
    <property type="entry name" value="SusC_RagA_signa"/>
    <property type="match status" value="1"/>
</dbReference>
<reference evidence="5 6" key="1">
    <citation type="submission" date="2020-08" db="EMBL/GenBank/DDBJ databases">
        <title>Genome sequence of Hymenobacter qilianensis JCM 19763T.</title>
        <authorList>
            <person name="Hyun D.-W."/>
            <person name="Bae J.-W."/>
        </authorList>
    </citation>
    <scope>NUCLEOTIDE SEQUENCE [LARGE SCALE GENOMIC DNA]</scope>
    <source>
        <strain evidence="5 6">JCM 19763</strain>
    </source>
</reference>
<protein>
    <submittedName>
        <fullName evidence="5">Carboxypeptidase-like regulatory domain-containing protein</fullName>
    </submittedName>
</protein>
<dbReference type="RefSeq" id="WP_187731505.1">
    <property type="nucleotide sequence ID" value="NZ_CP060784.1"/>
</dbReference>
<organism evidence="5 6">
    <name type="scientific">Hymenobacter qilianensis</name>
    <dbReference type="NCBI Taxonomy" id="1385715"/>
    <lineage>
        <taxon>Bacteria</taxon>
        <taxon>Pseudomonadati</taxon>
        <taxon>Bacteroidota</taxon>
        <taxon>Cytophagia</taxon>
        <taxon>Cytophagales</taxon>
        <taxon>Hymenobacteraceae</taxon>
        <taxon>Hymenobacter</taxon>
    </lineage>
</organism>
<accession>A0A7H0GSE7</accession>
<dbReference type="PROSITE" id="PS52016">
    <property type="entry name" value="TONB_DEPENDENT_REC_3"/>
    <property type="match status" value="1"/>
</dbReference>
<evidence type="ECO:0000256" key="3">
    <source>
        <dbReference type="SAM" id="SignalP"/>
    </source>
</evidence>
<dbReference type="PANTHER" id="PTHR30069:SF29">
    <property type="entry name" value="HEMOGLOBIN AND HEMOGLOBIN-HAPTOGLOBIN-BINDING PROTEIN 1-RELATED"/>
    <property type="match status" value="1"/>
</dbReference>
<feature type="signal peptide" evidence="3">
    <location>
        <begin position="1"/>
        <end position="36"/>
    </location>
</feature>
<dbReference type="Gene3D" id="2.60.40.1120">
    <property type="entry name" value="Carboxypeptidase-like, regulatory domain"/>
    <property type="match status" value="1"/>
</dbReference>
<keyword evidence="5" id="KW-0378">Hydrolase</keyword>